<evidence type="ECO:0000259" key="2">
    <source>
        <dbReference type="Pfam" id="PF01979"/>
    </source>
</evidence>
<organism evidence="3 4">
    <name type="scientific">Pseudomarimonas salicorniae</name>
    <dbReference type="NCBI Taxonomy" id="2933270"/>
    <lineage>
        <taxon>Bacteria</taxon>
        <taxon>Pseudomonadati</taxon>
        <taxon>Pseudomonadota</taxon>
        <taxon>Gammaproteobacteria</taxon>
        <taxon>Lysobacterales</taxon>
        <taxon>Lysobacteraceae</taxon>
        <taxon>Pseudomarimonas</taxon>
    </lineage>
</organism>
<proteinExistence type="predicted"/>
<keyword evidence="4" id="KW-1185">Reference proteome</keyword>
<feature type="chain" id="PRO_5046078060" evidence="1">
    <location>
        <begin position="19"/>
        <end position="449"/>
    </location>
</feature>
<gene>
    <name evidence="3" type="ORF">M0G41_05015</name>
</gene>
<accession>A0ABT0GEQ7</accession>
<dbReference type="Pfam" id="PF01979">
    <property type="entry name" value="Amidohydro_1"/>
    <property type="match status" value="1"/>
</dbReference>
<name>A0ABT0GEQ7_9GAMM</name>
<feature type="domain" description="Amidohydrolase-related" evidence="2">
    <location>
        <begin position="74"/>
        <end position="430"/>
    </location>
</feature>
<dbReference type="InterPro" id="IPR051781">
    <property type="entry name" value="Metallo-dep_Hydrolase"/>
</dbReference>
<feature type="signal peptide" evidence="1">
    <location>
        <begin position="1"/>
        <end position="18"/>
    </location>
</feature>
<reference evidence="3" key="1">
    <citation type="submission" date="2022-04" db="EMBL/GenBank/DDBJ databases">
        <title>Lysobacter sp. CAU 1642 isolated from sea sand.</title>
        <authorList>
            <person name="Kim W."/>
        </authorList>
    </citation>
    <scope>NUCLEOTIDE SEQUENCE</scope>
    <source>
        <strain evidence="3">CAU 1642</strain>
    </source>
</reference>
<evidence type="ECO:0000313" key="3">
    <source>
        <dbReference type="EMBL" id="MCK7593030.1"/>
    </source>
</evidence>
<dbReference type="Gene3D" id="3.40.50.10910">
    <property type="entry name" value="Amidohydrolase"/>
    <property type="match status" value="1"/>
</dbReference>
<dbReference type="PANTHER" id="PTHR43135">
    <property type="entry name" value="ALPHA-D-RIBOSE 1-METHYLPHOSPHONATE 5-TRIPHOSPHATE DIPHOSPHATASE"/>
    <property type="match status" value="1"/>
</dbReference>
<dbReference type="PANTHER" id="PTHR43135:SF3">
    <property type="entry name" value="ALPHA-D-RIBOSE 1-METHYLPHOSPHONATE 5-TRIPHOSPHATE DIPHOSPHATASE"/>
    <property type="match status" value="1"/>
</dbReference>
<dbReference type="Gene3D" id="1.20.58.520">
    <property type="entry name" value="Amidohydrolase"/>
    <property type="match status" value="1"/>
</dbReference>
<dbReference type="InterPro" id="IPR011059">
    <property type="entry name" value="Metal-dep_hydrolase_composite"/>
</dbReference>
<dbReference type="RefSeq" id="WP_248205946.1">
    <property type="nucleotide sequence ID" value="NZ_JALNMH010000003.1"/>
</dbReference>
<dbReference type="InterPro" id="IPR006680">
    <property type="entry name" value="Amidohydro-rel"/>
</dbReference>
<protein>
    <submittedName>
        <fullName evidence="3">Amidohydrolase family protein</fullName>
    </submittedName>
</protein>
<dbReference type="SUPFAM" id="SSF51338">
    <property type="entry name" value="Composite domain of metallo-dependent hydrolases"/>
    <property type="match status" value="1"/>
</dbReference>
<dbReference type="Gene3D" id="2.30.40.10">
    <property type="entry name" value="Urease, subunit C, domain 1"/>
    <property type="match status" value="1"/>
</dbReference>
<evidence type="ECO:0000313" key="4">
    <source>
        <dbReference type="Proteomes" id="UP001431449"/>
    </source>
</evidence>
<dbReference type="SUPFAM" id="SSF51556">
    <property type="entry name" value="Metallo-dependent hydrolases"/>
    <property type="match status" value="1"/>
</dbReference>
<comment type="caution">
    <text evidence="3">The sequence shown here is derived from an EMBL/GenBank/DDBJ whole genome shotgun (WGS) entry which is preliminary data.</text>
</comment>
<sequence>MRACLLILLALMTTSAEAIPVVLHDVTLIPMDSERSVPGQSVLVRNGRIVEIAEAANYEPPADALHVEGKGRWLMPGLAEMHAHIPPVSQQAALRRVLELFVSQGVTTARGVLGEPGHLALRDELARGERIGPRLFTSGPSLNGNSVKDPLQGREAVLAQKQAGYDLIKLHPGLSAASYQAIMAAAREQSMPVTGHVSAEVGLMQALQEGQHCIEHLDDYVRALAPDDSPARTGDPGFFGLNAVAAADAARIPRLVAATHQAGTAVTPTETLMVNLLGRTPLDALLQRPEVRYVPASTREQWRRSVQGARSEPGFDAAAAERFLSLRRDLLKALHDGGVPVLLGSDAPQVFNVPGFSSHREMALMVEAGLTPYQALRTGTVVAAEHLGVSREQGRIAVGQRADLVLLAADPLEDIAHASRIEGVMSAGRWYDRAALDALLARIEAEVAE</sequence>
<keyword evidence="1" id="KW-0732">Signal</keyword>
<evidence type="ECO:0000256" key="1">
    <source>
        <dbReference type="SAM" id="SignalP"/>
    </source>
</evidence>
<dbReference type="Gene3D" id="3.30.110.90">
    <property type="entry name" value="Amidohydrolase"/>
    <property type="match status" value="1"/>
</dbReference>
<dbReference type="Proteomes" id="UP001431449">
    <property type="component" value="Unassembled WGS sequence"/>
</dbReference>
<dbReference type="EMBL" id="JALNMH010000003">
    <property type="protein sequence ID" value="MCK7593030.1"/>
    <property type="molecule type" value="Genomic_DNA"/>
</dbReference>
<dbReference type="InterPro" id="IPR032466">
    <property type="entry name" value="Metal_Hydrolase"/>
</dbReference>